<dbReference type="PANTHER" id="PTHR35788:SF1">
    <property type="entry name" value="EXPORTED PROTEIN"/>
    <property type="match status" value="1"/>
</dbReference>
<dbReference type="InterPro" id="IPR052913">
    <property type="entry name" value="Glycopeptide_resist_protein"/>
</dbReference>
<sequence length="325" mass="35249">MVAGSRAGSVAGSSSGVCSVTGTRPDRRRRRQGRRDRGREPGLRECARRWWPFVAGTMAATGLLLGAYFWFPPVPAPSPLSAGGEPVGPLPDGMEGTDGTDGAERPGGPMSSYTTRFTPGEPRVRNIELAARILDGQVVQPGATFSFNDAVGPRTRSRGYVPAPAIVGPRLVADVGGGICQVSTTLFNAVFRAGLDIRRARAHSMYMSEYPEGLEAAVSYPDLDFTWRNDTRLPVRVQVAHTGSSLTVSLWGERRYEVRSAVSQPYAFASQGTGVLRGRGRSCVPAPGRPGFEIDVWRTLLLDGREVGRERFHTEYRPQAKVECR</sequence>
<dbReference type="AlphaFoldDB" id="A0A5D3FMZ5"/>
<feature type="region of interest" description="Disordered" evidence="1">
    <location>
        <begin position="80"/>
        <end position="119"/>
    </location>
</feature>
<evidence type="ECO:0000256" key="2">
    <source>
        <dbReference type="SAM" id="Phobius"/>
    </source>
</evidence>
<keyword evidence="2" id="KW-1133">Transmembrane helix</keyword>
<feature type="compositionally biased region" description="Low complexity" evidence="1">
    <location>
        <begin position="1"/>
        <end position="20"/>
    </location>
</feature>
<name>A0A5D3FMZ5_9ACTN</name>
<evidence type="ECO:0000313" key="3">
    <source>
        <dbReference type="EMBL" id="TYK49623.1"/>
    </source>
</evidence>
<gene>
    <name evidence="3" type="ORF">FXF68_18020</name>
</gene>
<keyword evidence="2" id="KW-0472">Membrane</keyword>
<keyword evidence="4" id="KW-1185">Reference proteome</keyword>
<keyword evidence="2" id="KW-0812">Transmembrane</keyword>
<dbReference type="EMBL" id="VSRQ01000003">
    <property type="protein sequence ID" value="TYK49623.1"/>
    <property type="molecule type" value="Genomic_DNA"/>
</dbReference>
<protein>
    <recommendedName>
        <fullName evidence="5">VanW family protein</fullName>
    </recommendedName>
</protein>
<proteinExistence type="predicted"/>
<feature type="region of interest" description="Disordered" evidence="1">
    <location>
        <begin position="1"/>
        <end position="41"/>
    </location>
</feature>
<evidence type="ECO:0000313" key="4">
    <source>
        <dbReference type="Proteomes" id="UP000323505"/>
    </source>
</evidence>
<feature type="transmembrane region" description="Helical" evidence="2">
    <location>
        <begin position="50"/>
        <end position="71"/>
    </location>
</feature>
<dbReference type="Proteomes" id="UP000323505">
    <property type="component" value="Unassembled WGS sequence"/>
</dbReference>
<comment type="caution">
    <text evidence="3">The sequence shown here is derived from an EMBL/GenBank/DDBJ whole genome shotgun (WGS) entry which is preliminary data.</text>
</comment>
<organism evidence="3 4">
    <name type="scientific">Actinomadura decatromicini</name>
    <dbReference type="NCBI Taxonomy" id="2604572"/>
    <lineage>
        <taxon>Bacteria</taxon>
        <taxon>Bacillati</taxon>
        <taxon>Actinomycetota</taxon>
        <taxon>Actinomycetes</taxon>
        <taxon>Streptosporangiales</taxon>
        <taxon>Thermomonosporaceae</taxon>
        <taxon>Actinomadura</taxon>
    </lineage>
</organism>
<accession>A0A5D3FMZ5</accession>
<dbReference type="Pfam" id="PF04294">
    <property type="entry name" value="VanW"/>
    <property type="match status" value="1"/>
</dbReference>
<evidence type="ECO:0008006" key="5">
    <source>
        <dbReference type="Google" id="ProtNLM"/>
    </source>
</evidence>
<evidence type="ECO:0000256" key="1">
    <source>
        <dbReference type="SAM" id="MobiDB-lite"/>
    </source>
</evidence>
<dbReference type="InterPro" id="IPR007391">
    <property type="entry name" value="Vancomycin_resist_VanW"/>
</dbReference>
<reference evidence="3 4" key="1">
    <citation type="submission" date="2019-08" db="EMBL/GenBank/DDBJ databases">
        <title>Actinomadura sp. nov. CYP1-5 isolated from mountain soil.</title>
        <authorList>
            <person name="Songsumanus A."/>
            <person name="Kuncharoen N."/>
            <person name="Kudo T."/>
            <person name="Yuki M."/>
            <person name="Igarashi Y."/>
            <person name="Tanasupawat S."/>
        </authorList>
    </citation>
    <scope>NUCLEOTIDE SEQUENCE [LARGE SCALE GENOMIC DNA]</scope>
    <source>
        <strain evidence="3 4">CYP1-5</strain>
    </source>
</reference>
<dbReference type="PANTHER" id="PTHR35788">
    <property type="entry name" value="EXPORTED PROTEIN-RELATED"/>
    <property type="match status" value="1"/>
</dbReference>